<dbReference type="Proteomes" id="UP000326799">
    <property type="component" value="Unassembled WGS sequence"/>
</dbReference>
<keyword evidence="1" id="KW-0812">Transmembrane</keyword>
<dbReference type="EMBL" id="ML733394">
    <property type="protein sequence ID" value="KAB8225680.1"/>
    <property type="molecule type" value="Genomic_DNA"/>
</dbReference>
<keyword evidence="1" id="KW-1133">Transmembrane helix</keyword>
<evidence type="ECO:0000313" key="3">
    <source>
        <dbReference type="Proteomes" id="UP000326799"/>
    </source>
</evidence>
<keyword evidence="3" id="KW-1185">Reference proteome</keyword>
<reference evidence="2 3" key="1">
    <citation type="submission" date="2019-04" db="EMBL/GenBank/DDBJ databases">
        <title>Fungal friends and foes A comparative genomics study of 23 Aspergillus species from section Flavi.</title>
        <authorList>
            <consortium name="DOE Joint Genome Institute"/>
            <person name="Kjaerbolling I."/>
            <person name="Vesth T.C."/>
            <person name="Frisvad J.C."/>
            <person name="Nybo J.L."/>
            <person name="Theobald S."/>
            <person name="Kildgaard S."/>
            <person name="Petersen T.I."/>
            <person name="Kuo A."/>
            <person name="Sato A."/>
            <person name="Lyhne E.K."/>
            <person name="Kogle M.E."/>
            <person name="Wiebenga A."/>
            <person name="Kun R.S."/>
            <person name="Lubbers R.J."/>
            <person name="Makela M.R."/>
            <person name="Barry K."/>
            <person name="Chovatia M."/>
            <person name="Clum A."/>
            <person name="Daum C."/>
            <person name="Haridas S."/>
            <person name="He G."/>
            <person name="LaButti K."/>
            <person name="Lipzen A."/>
            <person name="Mondo S."/>
            <person name="Pangilinan J."/>
            <person name="Riley R."/>
            <person name="Salamov A."/>
            <person name="Simmons B.A."/>
            <person name="Magnuson J.K."/>
            <person name="Henrissat B."/>
            <person name="Mortensen U.H."/>
            <person name="Larsen T.O."/>
            <person name="De vries R.P."/>
            <person name="Grigoriev I.V."/>
            <person name="Machida M."/>
            <person name="Baker S.E."/>
            <person name="Andersen M.R."/>
        </authorList>
    </citation>
    <scope>NUCLEOTIDE SEQUENCE [LARGE SCALE GENOMIC DNA]</scope>
    <source>
        <strain evidence="2 3">CBS 126849</strain>
    </source>
</reference>
<organism evidence="2 3">
    <name type="scientific">Aspergillus novoparasiticus</name>
    <dbReference type="NCBI Taxonomy" id="986946"/>
    <lineage>
        <taxon>Eukaryota</taxon>
        <taxon>Fungi</taxon>
        <taxon>Dikarya</taxon>
        <taxon>Ascomycota</taxon>
        <taxon>Pezizomycotina</taxon>
        <taxon>Eurotiomycetes</taxon>
        <taxon>Eurotiomycetidae</taxon>
        <taxon>Eurotiales</taxon>
        <taxon>Aspergillaceae</taxon>
        <taxon>Aspergillus</taxon>
        <taxon>Aspergillus subgen. Circumdati</taxon>
    </lineage>
</organism>
<accession>A0A5N6FA16</accession>
<keyword evidence="1" id="KW-0472">Membrane</keyword>
<proteinExistence type="predicted"/>
<dbReference type="AlphaFoldDB" id="A0A5N6FA16"/>
<evidence type="ECO:0000313" key="2">
    <source>
        <dbReference type="EMBL" id="KAB8225680.1"/>
    </source>
</evidence>
<evidence type="ECO:0000256" key="1">
    <source>
        <dbReference type="SAM" id="Phobius"/>
    </source>
</evidence>
<feature type="transmembrane region" description="Helical" evidence="1">
    <location>
        <begin position="12"/>
        <end position="30"/>
    </location>
</feature>
<gene>
    <name evidence="2" type="ORF">BDV33DRAFT_98159</name>
</gene>
<sequence length="110" mass="11728">MTFLRPGPGTLLPTSSFLTLYILGTWAILIRTQSLLFYPILKGSCLSAGCEREKDKQLLPFRLCSRTLAVTDSGIGHSTVHPPLPPIRSLVLASASASSSSPHIAGPIIV</sequence>
<name>A0A5N6FA16_9EURO</name>
<protein>
    <submittedName>
        <fullName evidence="2">Uncharacterized protein</fullName>
    </submittedName>
</protein>